<keyword evidence="9" id="KW-0902">Two-component regulatory system</keyword>
<evidence type="ECO:0000256" key="1">
    <source>
        <dbReference type="ARBA" id="ARBA00000085"/>
    </source>
</evidence>
<protein>
    <recommendedName>
        <fullName evidence="3">histidine kinase</fullName>
        <ecNumber evidence="3">2.7.13.3</ecNumber>
    </recommendedName>
</protein>
<evidence type="ECO:0000256" key="4">
    <source>
        <dbReference type="ARBA" id="ARBA00022553"/>
    </source>
</evidence>
<dbReference type="SMART" id="SM00387">
    <property type="entry name" value="HATPase_c"/>
    <property type="match status" value="1"/>
</dbReference>
<evidence type="ECO:0000256" key="3">
    <source>
        <dbReference type="ARBA" id="ARBA00012438"/>
    </source>
</evidence>
<evidence type="ECO:0000256" key="9">
    <source>
        <dbReference type="ARBA" id="ARBA00023012"/>
    </source>
</evidence>
<dbReference type="InterPro" id="IPR005467">
    <property type="entry name" value="His_kinase_dom"/>
</dbReference>
<dbReference type="SUPFAM" id="SSF55874">
    <property type="entry name" value="ATPase domain of HSP90 chaperone/DNA topoisomerase II/histidine kinase"/>
    <property type="match status" value="1"/>
</dbReference>
<gene>
    <name evidence="14" type="ORF">Asru_0158_03</name>
</gene>
<comment type="catalytic activity">
    <reaction evidence="1">
        <text>ATP + protein L-histidine = ADP + protein N-phospho-L-histidine.</text>
        <dbReference type="EC" id="2.7.13.3"/>
    </reaction>
</comment>
<dbReference type="InterPro" id="IPR036890">
    <property type="entry name" value="HATPase_C_sf"/>
</dbReference>
<dbReference type="InterPro" id="IPR003660">
    <property type="entry name" value="HAMP_dom"/>
</dbReference>
<dbReference type="GO" id="GO:0000155">
    <property type="term" value="F:phosphorelay sensor kinase activity"/>
    <property type="evidence" value="ECO:0007669"/>
    <property type="project" value="InterPro"/>
</dbReference>
<accession>A0A0D6P7A6</accession>
<dbReference type="InterPro" id="IPR003594">
    <property type="entry name" value="HATPase_dom"/>
</dbReference>
<dbReference type="SUPFAM" id="SSF47384">
    <property type="entry name" value="Homodimeric domain of signal transducing histidine kinase"/>
    <property type="match status" value="1"/>
</dbReference>
<dbReference type="PROSITE" id="PS50109">
    <property type="entry name" value="HIS_KIN"/>
    <property type="match status" value="1"/>
</dbReference>
<dbReference type="SMART" id="SM00304">
    <property type="entry name" value="HAMP"/>
    <property type="match status" value="1"/>
</dbReference>
<keyword evidence="7 14" id="KW-0418">Kinase</keyword>
<keyword evidence="4" id="KW-0597">Phosphoprotein</keyword>
<dbReference type="EMBL" id="BANB01000158">
    <property type="protein sequence ID" value="GAN76744.1"/>
    <property type="molecule type" value="Genomic_DNA"/>
</dbReference>
<dbReference type="InterPro" id="IPR004358">
    <property type="entry name" value="Sig_transdc_His_kin-like_C"/>
</dbReference>
<organism evidence="14 15">
    <name type="scientific">Acidisphaera rubrifaciens HS-AP3</name>
    <dbReference type="NCBI Taxonomy" id="1231350"/>
    <lineage>
        <taxon>Bacteria</taxon>
        <taxon>Pseudomonadati</taxon>
        <taxon>Pseudomonadota</taxon>
        <taxon>Alphaproteobacteria</taxon>
        <taxon>Acetobacterales</taxon>
        <taxon>Acetobacteraceae</taxon>
        <taxon>Acidisphaera</taxon>
    </lineage>
</organism>
<dbReference type="AlphaFoldDB" id="A0A0D6P7A6"/>
<evidence type="ECO:0000313" key="14">
    <source>
        <dbReference type="EMBL" id="GAN76744.1"/>
    </source>
</evidence>
<feature type="transmembrane region" description="Helical" evidence="11">
    <location>
        <begin position="158"/>
        <end position="178"/>
    </location>
</feature>
<feature type="transmembrane region" description="Helical" evidence="11">
    <location>
        <begin position="12"/>
        <end position="34"/>
    </location>
</feature>
<dbReference type="EC" id="2.7.13.3" evidence="3"/>
<dbReference type="RefSeq" id="WP_048860624.1">
    <property type="nucleotide sequence ID" value="NZ_BANB01000158.1"/>
</dbReference>
<comment type="caution">
    <text evidence="14">The sequence shown here is derived from an EMBL/GenBank/DDBJ whole genome shotgun (WGS) entry which is preliminary data.</text>
</comment>
<dbReference type="InterPro" id="IPR036097">
    <property type="entry name" value="HisK_dim/P_sf"/>
</dbReference>
<evidence type="ECO:0000256" key="6">
    <source>
        <dbReference type="ARBA" id="ARBA00022692"/>
    </source>
</evidence>
<dbReference type="Pfam" id="PF00672">
    <property type="entry name" value="HAMP"/>
    <property type="match status" value="1"/>
</dbReference>
<dbReference type="PANTHER" id="PTHR45436">
    <property type="entry name" value="SENSOR HISTIDINE KINASE YKOH"/>
    <property type="match status" value="1"/>
</dbReference>
<evidence type="ECO:0000256" key="5">
    <source>
        <dbReference type="ARBA" id="ARBA00022679"/>
    </source>
</evidence>
<evidence type="ECO:0000259" key="13">
    <source>
        <dbReference type="PROSITE" id="PS50885"/>
    </source>
</evidence>
<dbReference type="InterPro" id="IPR050428">
    <property type="entry name" value="TCS_sensor_his_kinase"/>
</dbReference>
<evidence type="ECO:0000313" key="15">
    <source>
        <dbReference type="Proteomes" id="UP000032680"/>
    </source>
</evidence>
<proteinExistence type="predicted"/>
<evidence type="ECO:0000256" key="7">
    <source>
        <dbReference type="ARBA" id="ARBA00022777"/>
    </source>
</evidence>
<evidence type="ECO:0000256" key="8">
    <source>
        <dbReference type="ARBA" id="ARBA00022989"/>
    </source>
</evidence>
<keyword evidence="15" id="KW-1185">Reference proteome</keyword>
<dbReference type="GO" id="GO:0005886">
    <property type="term" value="C:plasma membrane"/>
    <property type="evidence" value="ECO:0007669"/>
    <property type="project" value="TreeGrafter"/>
</dbReference>
<evidence type="ECO:0000259" key="12">
    <source>
        <dbReference type="PROSITE" id="PS50109"/>
    </source>
</evidence>
<sequence length="453" mass="48822">MWRSLAGTASARLAALFAAAITVAALLPMLLIYYQVSVLLTQRIDHYLERQAAAAGPVERADLLRRVGDRLDSDLHRISVAGLFDAQHRRIAGNLPVLPPSLPLDGRAHAVAADRTGNPAWTEGTPLRIVGRVLPDGTVFVIGGGTWALSEIRATASYVVFLWLAPIIVMAAATGLWLTRQAVAHVRDLQRSTQRIIAGDLTERLRIDGRDDDIDRLAASINSMLDEIEHLVEQVRSVGNDIAHGLRTPLARMKTQLDRLRTGPPDRARLDGALDALAAELTQTLRVVTALLRLAEIDGSRRRGSFADVDLHAIATEAVAFYEPLAAWRSVTLEARATSARVRGDADLLSEALANLVDNAIKFTPEGGRISVEVAADAATATLRVRDSGPGIPEGERVRVLDRFYRAEATRHLPGSGLGLALVAAIMRLHGGRVAVADNQPGAIFELILPRAA</sequence>
<dbReference type="InterPro" id="IPR003661">
    <property type="entry name" value="HisK_dim/P_dom"/>
</dbReference>
<dbReference type="Gene3D" id="3.30.565.10">
    <property type="entry name" value="Histidine kinase-like ATPase, C-terminal domain"/>
    <property type="match status" value="1"/>
</dbReference>
<name>A0A0D6P7A6_9PROT</name>
<evidence type="ECO:0000256" key="11">
    <source>
        <dbReference type="SAM" id="Phobius"/>
    </source>
</evidence>
<comment type="subcellular location">
    <subcellularLocation>
        <location evidence="2">Membrane</location>
    </subcellularLocation>
</comment>
<keyword evidence="6 11" id="KW-0812">Transmembrane</keyword>
<evidence type="ECO:0000256" key="10">
    <source>
        <dbReference type="ARBA" id="ARBA00023136"/>
    </source>
</evidence>
<dbReference type="Pfam" id="PF02518">
    <property type="entry name" value="HATPase_c"/>
    <property type="match status" value="1"/>
</dbReference>
<dbReference type="PROSITE" id="PS50885">
    <property type="entry name" value="HAMP"/>
    <property type="match status" value="1"/>
</dbReference>
<dbReference type="SMART" id="SM00388">
    <property type="entry name" value="HisKA"/>
    <property type="match status" value="1"/>
</dbReference>
<feature type="domain" description="Histidine kinase" evidence="12">
    <location>
        <begin position="241"/>
        <end position="453"/>
    </location>
</feature>
<reference evidence="14 15" key="1">
    <citation type="submission" date="2012-11" db="EMBL/GenBank/DDBJ databases">
        <title>Whole genome sequence of Acidisphaera rubrifaciens HS-AP3.</title>
        <authorList>
            <person name="Azuma Y."/>
            <person name="Higashiura N."/>
            <person name="Hirakawa H."/>
            <person name="Matsushita K."/>
        </authorList>
    </citation>
    <scope>NUCLEOTIDE SEQUENCE [LARGE SCALE GENOMIC DNA]</scope>
    <source>
        <strain evidence="14 15">HS-AP3</strain>
    </source>
</reference>
<keyword evidence="10 11" id="KW-0472">Membrane</keyword>
<dbReference type="SUPFAM" id="SSF158472">
    <property type="entry name" value="HAMP domain-like"/>
    <property type="match status" value="1"/>
</dbReference>
<dbReference type="PRINTS" id="PR00344">
    <property type="entry name" value="BCTRLSENSOR"/>
</dbReference>
<dbReference type="CDD" id="cd00082">
    <property type="entry name" value="HisKA"/>
    <property type="match status" value="1"/>
</dbReference>
<feature type="domain" description="HAMP" evidence="13">
    <location>
        <begin position="180"/>
        <end position="233"/>
    </location>
</feature>
<dbReference type="Gene3D" id="1.10.287.130">
    <property type="match status" value="1"/>
</dbReference>
<dbReference type="Gene3D" id="6.10.340.10">
    <property type="match status" value="1"/>
</dbReference>
<dbReference type="Proteomes" id="UP000032680">
    <property type="component" value="Unassembled WGS sequence"/>
</dbReference>
<dbReference type="Pfam" id="PF00512">
    <property type="entry name" value="HisKA"/>
    <property type="match status" value="1"/>
</dbReference>
<dbReference type="OrthoDB" id="9815202at2"/>
<keyword evidence="5" id="KW-0808">Transferase</keyword>
<keyword evidence="8 11" id="KW-1133">Transmembrane helix</keyword>
<evidence type="ECO:0000256" key="2">
    <source>
        <dbReference type="ARBA" id="ARBA00004370"/>
    </source>
</evidence>
<dbReference type="PANTHER" id="PTHR45436:SF8">
    <property type="entry name" value="HISTIDINE KINASE"/>
    <property type="match status" value="1"/>
</dbReference>